<reference evidence="2" key="2">
    <citation type="submission" date="2023-01" db="EMBL/GenBank/DDBJ databases">
        <authorList>
            <person name="Sun Q."/>
            <person name="Evtushenko L."/>
        </authorList>
    </citation>
    <scope>NUCLEOTIDE SEQUENCE</scope>
    <source>
        <strain evidence="2">VKM Ac-1321</strain>
    </source>
</reference>
<proteinExistence type="predicted"/>
<sequence>MSVRDCILIGVEGTHASGKTTLVHALTAHYRSRGMLVDCIGEPARTSPFIEEYVIHGTGGFDLTTEADLFGAHLSATLRATRHQRLLICDKTIMNVVGYARMVLNAPHGTRDAAALDAMAAFCAAWASAYDAVFFLPDAYPDDSDPMRGKVTHLQDATTAAVRSARTDAGVRLLDVPAGLDLHERVAFLAARVDAMLAGAGV</sequence>
<evidence type="ECO:0000259" key="1">
    <source>
        <dbReference type="Pfam" id="PF13521"/>
    </source>
</evidence>
<dbReference type="InterPro" id="IPR027417">
    <property type="entry name" value="P-loop_NTPase"/>
</dbReference>
<dbReference type="Proteomes" id="UP001143480">
    <property type="component" value="Unassembled WGS sequence"/>
</dbReference>
<dbReference type="RefSeq" id="WP_271189271.1">
    <property type="nucleotide sequence ID" value="NZ_BSFP01000021.1"/>
</dbReference>
<keyword evidence="3" id="KW-1185">Reference proteome</keyword>
<reference evidence="2" key="1">
    <citation type="journal article" date="2014" name="Int. J. Syst. Evol. Microbiol.">
        <title>Complete genome sequence of Corynebacterium casei LMG S-19264T (=DSM 44701T), isolated from a smear-ripened cheese.</title>
        <authorList>
            <consortium name="US DOE Joint Genome Institute (JGI-PGF)"/>
            <person name="Walter F."/>
            <person name="Albersmeier A."/>
            <person name="Kalinowski J."/>
            <person name="Ruckert C."/>
        </authorList>
    </citation>
    <scope>NUCLEOTIDE SEQUENCE</scope>
    <source>
        <strain evidence="2">VKM Ac-1321</strain>
    </source>
</reference>
<dbReference type="SUPFAM" id="SSF52540">
    <property type="entry name" value="P-loop containing nucleoside triphosphate hydrolases"/>
    <property type="match status" value="1"/>
</dbReference>
<dbReference type="Pfam" id="PF13521">
    <property type="entry name" value="AAA_28"/>
    <property type="match status" value="1"/>
</dbReference>
<gene>
    <name evidence="2" type="ORF">GCM10017581_039350</name>
</gene>
<organism evidence="2 3">
    <name type="scientific">Dactylosporangium matsuzakiense</name>
    <dbReference type="NCBI Taxonomy" id="53360"/>
    <lineage>
        <taxon>Bacteria</taxon>
        <taxon>Bacillati</taxon>
        <taxon>Actinomycetota</taxon>
        <taxon>Actinomycetes</taxon>
        <taxon>Micromonosporales</taxon>
        <taxon>Micromonosporaceae</taxon>
        <taxon>Dactylosporangium</taxon>
    </lineage>
</organism>
<dbReference type="AlphaFoldDB" id="A0A9W6KJ79"/>
<dbReference type="Gene3D" id="3.40.50.300">
    <property type="entry name" value="P-loop containing nucleotide triphosphate hydrolases"/>
    <property type="match status" value="1"/>
</dbReference>
<accession>A0A9W6KJ79</accession>
<dbReference type="InterPro" id="IPR038727">
    <property type="entry name" value="NadR/Ttd14_AAA_dom"/>
</dbReference>
<name>A0A9W6KJ79_9ACTN</name>
<comment type="caution">
    <text evidence="2">The sequence shown here is derived from an EMBL/GenBank/DDBJ whole genome shotgun (WGS) entry which is preliminary data.</text>
</comment>
<protein>
    <recommendedName>
        <fullName evidence="1">NadR/Ttd14 AAA domain-containing protein</fullName>
    </recommendedName>
</protein>
<evidence type="ECO:0000313" key="3">
    <source>
        <dbReference type="Proteomes" id="UP001143480"/>
    </source>
</evidence>
<dbReference type="EMBL" id="BSFP01000021">
    <property type="protein sequence ID" value="GLL02193.1"/>
    <property type="molecule type" value="Genomic_DNA"/>
</dbReference>
<evidence type="ECO:0000313" key="2">
    <source>
        <dbReference type="EMBL" id="GLL02193.1"/>
    </source>
</evidence>
<feature type="domain" description="NadR/Ttd14 AAA" evidence="1">
    <location>
        <begin position="11"/>
        <end position="179"/>
    </location>
</feature>